<comment type="caution">
    <text evidence="2">The sequence shown here is derived from an EMBL/GenBank/DDBJ whole genome shotgun (WGS) entry which is preliminary data.</text>
</comment>
<sequence length="172" mass="19477">MTIATRRVLLVPYNDSLLSDFVVLNCCVKNRAQMNGPYTVSKAREVFQSILTDNTRYTRAVLDNFTREYIGHISIHDIATEPELVFIFDKAYWGQGIATEALGAFFTKAMRDLNLVSVRATANVDHFASIRILEKLGFEKKGLNSDAYGPFYEFQFTSDEAVNENELLESLS</sequence>
<accession>A0A3N3DZF7</accession>
<dbReference type="EMBL" id="RKIK01000030">
    <property type="protein sequence ID" value="ROV59897.1"/>
    <property type="molecule type" value="Genomic_DNA"/>
</dbReference>
<dbReference type="PANTHER" id="PTHR43792">
    <property type="entry name" value="GNAT FAMILY, PUTATIVE (AFU_ORTHOLOGUE AFUA_3G00765)-RELATED-RELATED"/>
    <property type="match status" value="1"/>
</dbReference>
<dbReference type="Gene3D" id="3.40.630.30">
    <property type="match status" value="1"/>
</dbReference>
<proteinExistence type="predicted"/>
<evidence type="ECO:0000313" key="2">
    <source>
        <dbReference type="EMBL" id="ROV59897.1"/>
    </source>
</evidence>
<protein>
    <submittedName>
        <fullName evidence="2">N-acetyltransferase</fullName>
    </submittedName>
</protein>
<reference evidence="2 3" key="1">
    <citation type="submission" date="2018-11" db="EMBL/GenBank/DDBJ databases">
        <title>Vibrio ponticus strain CAIM 1751 pathogenic for the snapper Lutjanus guttatus.</title>
        <authorList>
            <person name="Soto-Rodriguez S."/>
            <person name="Lozano-Olvera R."/>
            <person name="Gomez-Gil B."/>
        </authorList>
    </citation>
    <scope>NUCLEOTIDE SEQUENCE [LARGE SCALE GENOMIC DNA]</scope>
    <source>
        <strain evidence="2 3">CAIM 1751</strain>
    </source>
</reference>
<dbReference type="GO" id="GO:0016747">
    <property type="term" value="F:acyltransferase activity, transferring groups other than amino-acyl groups"/>
    <property type="evidence" value="ECO:0007669"/>
    <property type="project" value="InterPro"/>
</dbReference>
<dbReference type="SUPFAM" id="SSF55729">
    <property type="entry name" value="Acyl-CoA N-acyltransferases (Nat)"/>
    <property type="match status" value="1"/>
</dbReference>
<feature type="domain" description="N-acetyltransferase" evidence="1">
    <location>
        <begin position="8"/>
        <end position="159"/>
    </location>
</feature>
<dbReference type="Proteomes" id="UP000278792">
    <property type="component" value="Unassembled WGS sequence"/>
</dbReference>
<evidence type="ECO:0000313" key="3">
    <source>
        <dbReference type="Proteomes" id="UP000278792"/>
    </source>
</evidence>
<organism evidence="2 3">
    <name type="scientific">Vibrio ponticus</name>
    <dbReference type="NCBI Taxonomy" id="265668"/>
    <lineage>
        <taxon>Bacteria</taxon>
        <taxon>Pseudomonadati</taxon>
        <taxon>Pseudomonadota</taxon>
        <taxon>Gammaproteobacteria</taxon>
        <taxon>Vibrionales</taxon>
        <taxon>Vibrionaceae</taxon>
        <taxon>Vibrio</taxon>
    </lineage>
</organism>
<dbReference type="RefSeq" id="WP_123782200.1">
    <property type="nucleotide sequence ID" value="NZ_RKIK01000030.1"/>
</dbReference>
<gene>
    <name evidence="2" type="ORF">EGH82_11600</name>
</gene>
<dbReference type="InterPro" id="IPR016181">
    <property type="entry name" value="Acyl_CoA_acyltransferase"/>
</dbReference>
<keyword evidence="2" id="KW-0808">Transferase</keyword>
<name>A0A3N3DZF7_9VIBR</name>
<evidence type="ECO:0000259" key="1">
    <source>
        <dbReference type="PROSITE" id="PS51186"/>
    </source>
</evidence>
<dbReference type="AlphaFoldDB" id="A0A3N3DZF7"/>
<dbReference type="PANTHER" id="PTHR43792:SF1">
    <property type="entry name" value="N-ACETYLTRANSFERASE DOMAIN-CONTAINING PROTEIN"/>
    <property type="match status" value="1"/>
</dbReference>
<dbReference type="PROSITE" id="PS51186">
    <property type="entry name" value="GNAT"/>
    <property type="match status" value="1"/>
</dbReference>
<dbReference type="Pfam" id="PF13302">
    <property type="entry name" value="Acetyltransf_3"/>
    <property type="match status" value="1"/>
</dbReference>
<dbReference type="InterPro" id="IPR051531">
    <property type="entry name" value="N-acetyltransferase"/>
</dbReference>
<dbReference type="InterPro" id="IPR000182">
    <property type="entry name" value="GNAT_dom"/>
</dbReference>